<protein>
    <submittedName>
        <fullName evidence="1">Uncharacterized protein</fullName>
    </submittedName>
</protein>
<reference evidence="1" key="1">
    <citation type="submission" date="2018-05" db="EMBL/GenBank/DDBJ databases">
        <authorList>
            <person name="Lanie J.A."/>
            <person name="Ng W.-L."/>
            <person name="Kazmierczak K.M."/>
            <person name="Andrzejewski T.M."/>
            <person name="Davidsen T.M."/>
            <person name="Wayne K.J."/>
            <person name="Tettelin H."/>
            <person name="Glass J.I."/>
            <person name="Rusch D."/>
            <person name="Podicherti R."/>
            <person name="Tsui H.-C.T."/>
            <person name="Winkler M.E."/>
        </authorList>
    </citation>
    <scope>NUCLEOTIDE SEQUENCE</scope>
</reference>
<evidence type="ECO:0000313" key="1">
    <source>
        <dbReference type="EMBL" id="SVB50768.1"/>
    </source>
</evidence>
<gene>
    <name evidence="1" type="ORF">METZ01_LOCUS203622</name>
</gene>
<sequence>MMFRILRLINRITTRLSMWAWKKETYLKYYKHRKKDE</sequence>
<proteinExistence type="predicted"/>
<accession>A0A382EJ58</accession>
<dbReference type="EMBL" id="UINC01044815">
    <property type="protein sequence ID" value="SVB50768.1"/>
    <property type="molecule type" value="Genomic_DNA"/>
</dbReference>
<organism evidence="1">
    <name type="scientific">marine metagenome</name>
    <dbReference type="NCBI Taxonomy" id="408172"/>
    <lineage>
        <taxon>unclassified sequences</taxon>
        <taxon>metagenomes</taxon>
        <taxon>ecological metagenomes</taxon>
    </lineage>
</organism>
<name>A0A382EJ58_9ZZZZ</name>
<dbReference type="AlphaFoldDB" id="A0A382EJ58"/>